<keyword evidence="2" id="KW-0812">Transmembrane</keyword>
<organism evidence="3 4">
    <name type="scientific">Amycolatopsis taiwanensis</name>
    <dbReference type="NCBI Taxonomy" id="342230"/>
    <lineage>
        <taxon>Bacteria</taxon>
        <taxon>Bacillati</taxon>
        <taxon>Actinomycetota</taxon>
        <taxon>Actinomycetes</taxon>
        <taxon>Pseudonocardiales</taxon>
        <taxon>Pseudonocardiaceae</taxon>
        <taxon>Amycolatopsis</taxon>
    </lineage>
</organism>
<protein>
    <recommendedName>
        <fullName evidence="5">Peptide zinc metalloprotease protein</fullName>
    </recommendedName>
</protein>
<dbReference type="AlphaFoldDB" id="A0A9W6R2D5"/>
<evidence type="ECO:0000256" key="1">
    <source>
        <dbReference type="SAM" id="MobiDB-lite"/>
    </source>
</evidence>
<feature type="compositionally biased region" description="Low complexity" evidence="1">
    <location>
        <begin position="14"/>
        <end position="26"/>
    </location>
</feature>
<evidence type="ECO:0000313" key="4">
    <source>
        <dbReference type="Proteomes" id="UP001165136"/>
    </source>
</evidence>
<dbReference type="Proteomes" id="UP001165136">
    <property type="component" value="Unassembled WGS sequence"/>
</dbReference>
<proteinExistence type="predicted"/>
<keyword evidence="2" id="KW-0472">Membrane</keyword>
<dbReference type="EMBL" id="BSTI01000007">
    <property type="protein sequence ID" value="GLY67125.1"/>
    <property type="molecule type" value="Genomic_DNA"/>
</dbReference>
<feature type="transmembrane region" description="Helical" evidence="2">
    <location>
        <begin position="404"/>
        <end position="431"/>
    </location>
</feature>
<feature type="transmembrane region" description="Helical" evidence="2">
    <location>
        <begin position="353"/>
        <end position="375"/>
    </location>
</feature>
<gene>
    <name evidence="3" type="ORF">Atai01_37440</name>
</gene>
<evidence type="ECO:0000313" key="3">
    <source>
        <dbReference type="EMBL" id="GLY67125.1"/>
    </source>
</evidence>
<keyword evidence="2" id="KW-1133">Transmembrane helix</keyword>
<evidence type="ECO:0008006" key="5">
    <source>
        <dbReference type="Google" id="ProtNLM"/>
    </source>
</evidence>
<feature type="transmembrane region" description="Helical" evidence="2">
    <location>
        <begin position="227"/>
        <end position="244"/>
    </location>
</feature>
<dbReference type="RefSeq" id="WP_285487643.1">
    <property type="nucleotide sequence ID" value="NZ_BSTI01000007.1"/>
</dbReference>
<accession>A0A9W6R2D5</accession>
<name>A0A9W6R2D5_9PSEU</name>
<feature type="transmembrane region" description="Helical" evidence="2">
    <location>
        <begin position="264"/>
        <end position="292"/>
    </location>
</feature>
<feature type="transmembrane region" description="Helical" evidence="2">
    <location>
        <begin position="185"/>
        <end position="206"/>
    </location>
</feature>
<evidence type="ECO:0000256" key="2">
    <source>
        <dbReference type="SAM" id="Phobius"/>
    </source>
</evidence>
<reference evidence="3" key="1">
    <citation type="submission" date="2023-03" db="EMBL/GenBank/DDBJ databases">
        <title>Amycolatopsis taiwanensis NBRC 103393.</title>
        <authorList>
            <person name="Ichikawa N."/>
            <person name="Sato H."/>
            <person name="Tonouchi N."/>
        </authorList>
    </citation>
    <scope>NUCLEOTIDE SEQUENCE</scope>
    <source>
        <strain evidence="3">NBRC 103393</strain>
    </source>
</reference>
<feature type="region of interest" description="Disordered" evidence="1">
    <location>
        <begin position="1"/>
        <end position="27"/>
    </location>
</feature>
<sequence length="470" mass="50216">MTRQIPHNAPTSPPAAADPGPLAAVDPDLRPVRAEGLSLLGEYEGGGYDEPRYLVSRGDGQMVLVSRMLNAVLAGVGDGRTLAQIAENAGQTYGAVLSPEAVHYLIEHKLKPLGLAGFGEEEQEERPRANPLLGLSLRGVLLPAKVVRRLAAVFYPLFVAPVIVTVLLALGVLDVWLLATGHANASIHASIGSPLLMLAVFGVMLANTLFHECGHAAGCHYGGGQPGAIGVGVLIMVPAFYTNVNDAYRLDRRGRLRTDLGGIYFNAVFAVVIGAIYLLTGFAPLPAIIVLIHLQILQQLIPLVRLDGYYILGDLVGVPNLFEQIPHILRRAILRREPARPIATLRPRTRRIITAWVALVVPALIAALVNLILFLPSYLHTASINIAHYWQVCGIGIAEGDVGIAAVAVISIVVLLVPWVGLTSLVLRTIAKVTLLVARRRRKAAAESKRRGGACGTEGGVAAYQRQATR</sequence>
<keyword evidence="4" id="KW-1185">Reference proteome</keyword>
<comment type="caution">
    <text evidence="3">The sequence shown here is derived from an EMBL/GenBank/DDBJ whole genome shotgun (WGS) entry which is preliminary data.</text>
</comment>
<feature type="transmembrane region" description="Helical" evidence="2">
    <location>
        <begin position="153"/>
        <end position="179"/>
    </location>
</feature>